<sequence>MKRKMLILTIFIIFVLSLSACQKENPESSDTFVYFLNTELTDLVKVPYTPKAGKNDTDSLVKEYIELMSRVDENISDYTNPFPPNVKIKKYEFESGKLTLNFNEKYTSDMQREREVLCRCAIVQNMCMIDEVKSVEFIVGDTPLQLASGEEVGAMSAEDFMLDDSENISNIERKSIYLYFASEDGKKLVKEERTVHYRTTTQLEKTVINELIKGPVNDKLKPVISKNTNILNMSVKDGLCYINFDENFLNDPVEGVNDEVAIYALVNSITSLPDISQVQISVNSNQEEMFMETFPLDQIFEKNLTLLK</sequence>
<evidence type="ECO:0000313" key="3">
    <source>
        <dbReference type="EMBL" id="SFB37279.1"/>
    </source>
</evidence>
<dbReference type="STRING" id="1120918.SAMN05216249_12716"/>
<name>A0A1I1AGZ4_9FIRM</name>
<feature type="chain" id="PRO_5039251991" evidence="1">
    <location>
        <begin position="21"/>
        <end position="308"/>
    </location>
</feature>
<dbReference type="AlphaFoldDB" id="A0A1I1AGZ4"/>
<evidence type="ECO:0000256" key="1">
    <source>
        <dbReference type="SAM" id="SignalP"/>
    </source>
</evidence>
<gene>
    <name evidence="3" type="ORF">SAMN05216249_12716</name>
</gene>
<organism evidence="3 4">
    <name type="scientific">Acetitomaculum ruminis DSM 5522</name>
    <dbReference type="NCBI Taxonomy" id="1120918"/>
    <lineage>
        <taxon>Bacteria</taxon>
        <taxon>Bacillati</taxon>
        <taxon>Bacillota</taxon>
        <taxon>Clostridia</taxon>
        <taxon>Lachnospirales</taxon>
        <taxon>Lachnospiraceae</taxon>
        <taxon>Acetitomaculum</taxon>
    </lineage>
</organism>
<keyword evidence="1" id="KW-0732">Signal</keyword>
<evidence type="ECO:0000259" key="2">
    <source>
        <dbReference type="SMART" id="SM00909"/>
    </source>
</evidence>
<dbReference type="InterPro" id="IPR019606">
    <property type="entry name" value="GerMN"/>
</dbReference>
<reference evidence="3 4" key="1">
    <citation type="submission" date="2016-10" db="EMBL/GenBank/DDBJ databases">
        <authorList>
            <person name="de Groot N.N."/>
        </authorList>
    </citation>
    <scope>NUCLEOTIDE SEQUENCE [LARGE SCALE GENOMIC DNA]</scope>
    <source>
        <strain evidence="3 4">DSM 5522</strain>
    </source>
</reference>
<feature type="domain" description="GerMN" evidence="2">
    <location>
        <begin position="61"/>
        <end position="148"/>
    </location>
</feature>
<keyword evidence="4" id="KW-1185">Reference proteome</keyword>
<dbReference type="Proteomes" id="UP000198838">
    <property type="component" value="Unassembled WGS sequence"/>
</dbReference>
<dbReference type="SMART" id="SM00909">
    <property type="entry name" value="Germane"/>
    <property type="match status" value="2"/>
</dbReference>
<feature type="domain" description="GerMN" evidence="2">
    <location>
        <begin position="204"/>
        <end position="291"/>
    </location>
</feature>
<dbReference type="Pfam" id="PF10646">
    <property type="entry name" value="Germane"/>
    <property type="match status" value="2"/>
</dbReference>
<evidence type="ECO:0000313" key="4">
    <source>
        <dbReference type="Proteomes" id="UP000198838"/>
    </source>
</evidence>
<dbReference type="PROSITE" id="PS51257">
    <property type="entry name" value="PROKAR_LIPOPROTEIN"/>
    <property type="match status" value="1"/>
</dbReference>
<proteinExistence type="predicted"/>
<accession>A0A1I1AGZ4</accession>
<dbReference type="EMBL" id="FOJY01000027">
    <property type="protein sequence ID" value="SFB37279.1"/>
    <property type="molecule type" value="Genomic_DNA"/>
</dbReference>
<feature type="signal peptide" evidence="1">
    <location>
        <begin position="1"/>
        <end position="20"/>
    </location>
</feature>
<dbReference type="RefSeq" id="WP_092874695.1">
    <property type="nucleotide sequence ID" value="NZ_FOJY01000027.1"/>
</dbReference>
<dbReference type="OrthoDB" id="9809406at2"/>
<protein>
    <submittedName>
        <fullName evidence="3">Germination protein M</fullName>
    </submittedName>
</protein>